<keyword evidence="18" id="KW-1185">Reference proteome</keyword>
<evidence type="ECO:0000256" key="5">
    <source>
        <dbReference type="ARBA" id="ARBA00022553"/>
    </source>
</evidence>
<dbReference type="PANTHER" id="PTHR34220">
    <property type="entry name" value="SENSOR HISTIDINE KINASE YPDA"/>
    <property type="match status" value="1"/>
</dbReference>
<dbReference type="Pfam" id="PF02518">
    <property type="entry name" value="HATPase_c"/>
    <property type="match status" value="1"/>
</dbReference>
<dbReference type="InterPro" id="IPR033479">
    <property type="entry name" value="dCache_1"/>
</dbReference>
<comment type="subcellular location">
    <subcellularLocation>
        <location evidence="2">Cell membrane</location>
        <topology evidence="2">Multi-pass membrane protein</topology>
    </subcellularLocation>
</comment>
<protein>
    <recommendedName>
        <fullName evidence="3">histidine kinase</fullName>
        <ecNumber evidence="3">2.7.13.3</ecNumber>
    </recommendedName>
</protein>
<evidence type="ECO:0000313" key="17">
    <source>
        <dbReference type="EMBL" id="MBB5325413.1"/>
    </source>
</evidence>
<dbReference type="Pfam" id="PF06580">
    <property type="entry name" value="His_kinase"/>
    <property type="match status" value="1"/>
</dbReference>
<reference evidence="17 18" key="1">
    <citation type="submission" date="2020-08" db="EMBL/GenBank/DDBJ databases">
        <title>Genomic Encyclopedia of Type Strains, Phase IV (KMG-IV): sequencing the most valuable type-strain genomes for metagenomic binning, comparative biology and taxonomic classification.</title>
        <authorList>
            <person name="Goeker M."/>
        </authorList>
    </citation>
    <scope>NUCLEOTIDE SEQUENCE [LARGE SCALE GENOMIC DNA]</scope>
    <source>
        <strain evidence="17 18">DSM 16325</strain>
    </source>
</reference>
<dbReference type="CDD" id="cd18773">
    <property type="entry name" value="PDC1_HK_sensor"/>
    <property type="match status" value="1"/>
</dbReference>
<keyword evidence="10" id="KW-0067">ATP-binding</keyword>
<dbReference type="PROSITE" id="PS50885">
    <property type="entry name" value="HAMP"/>
    <property type="match status" value="1"/>
</dbReference>
<dbReference type="Gene3D" id="3.30.450.20">
    <property type="entry name" value="PAS domain"/>
    <property type="match status" value="1"/>
</dbReference>
<dbReference type="GO" id="GO:0000155">
    <property type="term" value="F:phosphorelay sensor kinase activity"/>
    <property type="evidence" value="ECO:0007669"/>
    <property type="project" value="InterPro"/>
</dbReference>
<dbReference type="Gene3D" id="6.10.340.10">
    <property type="match status" value="1"/>
</dbReference>
<evidence type="ECO:0000256" key="9">
    <source>
        <dbReference type="ARBA" id="ARBA00022777"/>
    </source>
</evidence>
<keyword evidence="8" id="KW-0547">Nucleotide-binding</keyword>
<feature type="domain" description="HAMP" evidence="16">
    <location>
        <begin position="323"/>
        <end position="375"/>
    </location>
</feature>
<keyword evidence="5" id="KW-0597">Phosphoprotein</keyword>
<evidence type="ECO:0000256" key="6">
    <source>
        <dbReference type="ARBA" id="ARBA00022679"/>
    </source>
</evidence>
<dbReference type="InterPro" id="IPR003594">
    <property type="entry name" value="HATPase_dom"/>
</dbReference>
<feature type="transmembrane region" description="Helical" evidence="14">
    <location>
        <begin position="301"/>
        <end position="322"/>
    </location>
</feature>
<dbReference type="GO" id="GO:0005886">
    <property type="term" value="C:plasma membrane"/>
    <property type="evidence" value="ECO:0007669"/>
    <property type="project" value="UniProtKB-SubCell"/>
</dbReference>
<sequence length="603" mass="69546">MKQMKYFQINNLPIRYKLIFLLLLITILPSIGLGSVTSWAVDRIIDRQINQNTLQLINQVNRTLEFYLSNMQNITYLTAFNPEIKRFLAGKEKWQGIGETSDEYQIRQFLQGLTTLYPEVAGILVVNHKGKYISNEMYARSAKPLTEETWYKEAVRNKGIFKIIGHPSQRNVTTHTNYKNEEVVSVVRAILNPETQKVEGVVLIDLKLRVIAEATKNVRLGKWGYLMVIDHRGENIYSPRRPLVDQIPVSWFNNGDSGTFSKEINGQHLQFIYQRSPFTNWTTIGVFSNQESAFEIKEIRFYVTSFVFFVCLIGIGASYYLAYSLSRPIGQLISFMKKAEAGDLTSRYRDDRSDEIGMLGRSFNKMLDQIQRFISLVEWQERQRWEAELRSLQAHIKPHFLYNTLDTIHWMAWKKGAEDVAKVIEALSKLFRIGLSKGKDIISFAEEIEHIQSYLSIQKTRYKDKLNYRFDIAPSVQDLYILKLVLQPVVENAIYHGIKQRRGPGHILIQAEEQEGQLIVRIKDDGVGMPKETLASLRESLLIDFTAGDKEKKIEKVKGYGMINVQARIQLTFGSAYGLRIDSEEGKGTTVTIVHPIIRHCER</sequence>
<dbReference type="EMBL" id="JACHEP010000015">
    <property type="protein sequence ID" value="MBB5325413.1"/>
    <property type="molecule type" value="Genomic_DNA"/>
</dbReference>
<evidence type="ECO:0000256" key="13">
    <source>
        <dbReference type="ARBA" id="ARBA00023136"/>
    </source>
</evidence>
<dbReference type="InterPro" id="IPR005467">
    <property type="entry name" value="His_kinase_dom"/>
</dbReference>
<evidence type="ECO:0000259" key="16">
    <source>
        <dbReference type="PROSITE" id="PS50885"/>
    </source>
</evidence>
<dbReference type="InterPro" id="IPR003660">
    <property type="entry name" value="HAMP_dom"/>
</dbReference>
<evidence type="ECO:0000256" key="2">
    <source>
        <dbReference type="ARBA" id="ARBA00004651"/>
    </source>
</evidence>
<keyword evidence="6 17" id="KW-0808">Transferase</keyword>
<evidence type="ECO:0000256" key="1">
    <source>
        <dbReference type="ARBA" id="ARBA00000085"/>
    </source>
</evidence>
<name>A0A7W8IRL7_9BACL</name>
<dbReference type="PROSITE" id="PS50109">
    <property type="entry name" value="HIS_KIN"/>
    <property type="match status" value="1"/>
</dbReference>
<evidence type="ECO:0000256" key="11">
    <source>
        <dbReference type="ARBA" id="ARBA00022989"/>
    </source>
</evidence>
<proteinExistence type="predicted"/>
<dbReference type="SUPFAM" id="SSF158472">
    <property type="entry name" value="HAMP domain-like"/>
    <property type="match status" value="1"/>
</dbReference>
<keyword evidence="4" id="KW-1003">Cell membrane</keyword>
<dbReference type="AlphaFoldDB" id="A0A7W8IRL7"/>
<keyword evidence="11 14" id="KW-1133">Transmembrane helix</keyword>
<dbReference type="InterPro" id="IPR010559">
    <property type="entry name" value="Sig_transdc_His_kin_internal"/>
</dbReference>
<dbReference type="EC" id="2.7.13.3" evidence="3"/>
<evidence type="ECO:0000256" key="3">
    <source>
        <dbReference type="ARBA" id="ARBA00012438"/>
    </source>
</evidence>
<feature type="domain" description="Histidine kinase" evidence="15">
    <location>
        <begin position="482"/>
        <end position="599"/>
    </location>
</feature>
<evidence type="ECO:0000259" key="15">
    <source>
        <dbReference type="PROSITE" id="PS50109"/>
    </source>
</evidence>
<dbReference type="SUPFAM" id="SSF55874">
    <property type="entry name" value="ATPase domain of HSP90 chaperone/DNA topoisomerase II/histidine kinase"/>
    <property type="match status" value="1"/>
</dbReference>
<dbReference type="InterPro" id="IPR050640">
    <property type="entry name" value="Bact_2-comp_sensor_kinase"/>
</dbReference>
<dbReference type="CDD" id="cd06225">
    <property type="entry name" value="HAMP"/>
    <property type="match status" value="1"/>
</dbReference>
<evidence type="ECO:0000256" key="12">
    <source>
        <dbReference type="ARBA" id="ARBA00023012"/>
    </source>
</evidence>
<dbReference type="Pfam" id="PF02743">
    <property type="entry name" value="dCache_1"/>
    <property type="match status" value="1"/>
</dbReference>
<dbReference type="Proteomes" id="UP000520011">
    <property type="component" value="Unassembled WGS sequence"/>
</dbReference>
<dbReference type="Gene3D" id="3.30.565.10">
    <property type="entry name" value="Histidine kinase-like ATPase, C-terminal domain"/>
    <property type="match status" value="1"/>
</dbReference>
<keyword evidence="9 17" id="KW-0418">Kinase</keyword>
<evidence type="ECO:0000256" key="4">
    <source>
        <dbReference type="ARBA" id="ARBA00022475"/>
    </source>
</evidence>
<comment type="catalytic activity">
    <reaction evidence="1">
        <text>ATP + protein L-histidine = ADP + protein N-phospho-L-histidine.</text>
        <dbReference type="EC" id="2.7.13.3"/>
    </reaction>
</comment>
<organism evidence="17 18">
    <name type="scientific">Anoxybacteroides tepidamans</name>
    <dbReference type="NCBI Taxonomy" id="265948"/>
    <lineage>
        <taxon>Bacteria</taxon>
        <taxon>Bacillati</taxon>
        <taxon>Bacillota</taxon>
        <taxon>Bacilli</taxon>
        <taxon>Bacillales</taxon>
        <taxon>Anoxybacillaceae</taxon>
        <taxon>Anoxybacteroides</taxon>
    </lineage>
</organism>
<evidence type="ECO:0000256" key="14">
    <source>
        <dbReference type="SAM" id="Phobius"/>
    </source>
</evidence>
<accession>A0A7W8IRL7</accession>
<keyword evidence="12" id="KW-0902">Two-component regulatory system</keyword>
<dbReference type="Pfam" id="PF00672">
    <property type="entry name" value="HAMP"/>
    <property type="match status" value="1"/>
</dbReference>
<dbReference type="InterPro" id="IPR036890">
    <property type="entry name" value="HATPase_C_sf"/>
</dbReference>
<evidence type="ECO:0000313" key="18">
    <source>
        <dbReference type="Proteomes" id="UP000520011"/>
    </source>
</evidence>
<keyword evidence="13 14" id="KW-0472">Membrane</keyword>
<dbReference type="SMART" id="SM00387">
    <property type="entry name" value="HATPase_c"/>
    <property type="match status" value="1"/>
</dbReference>
<comment type="caution">
    <text evidence="17">The sequence shown here is derived from an EMBL/GenBank/DDBJ whole genome shotgun (WGS) entry which is preliminary data.</text>
</comment>
<evidence type="ECO:0000256" key="7">
    <source>
        <dbReference type="ARBA" id="ARBA00022692"/>
    </source>
</evidence>
<gene>
    <name evidence="17" type="ORF">HNQ34_002514</name>
</gene>
<dbReference type="PANTHER" id="PTHR34220:SF7">
    <property type="entry name" value="SENSOR HISTIDINE KINASE YPDA"/>
    <property type="match status" value="1"/>
</dbReference>
<dbReference type="GO" id="GO:0005524">
    <property type="term" value="F:ATP binding"/>
    <property type="evidence" value="ECO:0007669"/>
    <property type="project" value="UniProtKB-KW"/>
</dbReference>
<evidence type="ECO:0000256" key="8">
    <source>
        <dbReference type="ARBA" id="ARBA00022741"/>
    </source>
</evidence>
<keyword evidence="7 14" id="KW-0812">Transmembrane</keyword>
<evidence type="ECO:0000256" key="10">
    <source>
        <dbReference type="ARBA" id="ARBA00022840"/>
    </source>
</evidence>
<dbReference type="SMART" id="SM00304">
    <property type="entry name" value="HAMP"/>
    <property type="match status" value="1"/>
</dbReference>